<dbReference type="InterPro" id="IPR001245">
    <property type="entry name" value="Ser-Thr/Tyr_kinase_cat_dom"/>
</dbReference>
<feature type="non-terminal residue" evidence="2">
    <location>
        <position position="81"/>
    </location>
</feature>
<evidence type="ECO:0000313" key="3">
    <source>
        <dbReference type="Proteomes" id="UP001432027"/>
    </source>
</evidence>
<organism evidence="2 3">
    <name type="scientific">Pristionchus entomophagus</name>
    <dbReference type="NCBI Taxonomy" id="358040"/>
    <lineage>
        <taxon>Eukaryota</taxon>
        <taxon>Metazoa</taxon>
        <taxon>Ecdysozoa</taxon>
        <taxon>Nematoda</taxon>
        <taxon>Chromadorea</taxon>
        <taxon>Rhabditida</taxon>
        <taxon>Rhabditina</taxon>
        <taxon>Diplogasteromorpha</taxon>
        <taxon>Diplogasteroidea</taxon>
        <taxon>Neodiplogasteridae</taxon>
        <taxon>Pristionchus</taxon>
    </lineage>
</organism>
<proteinExistence type="predicted"/>
<name>A0AAV5UAJ8_9BILA</name>
<evidence type="ECO:0000313" key="2">
    <source>
        <dbReference type="EMBL" id="GMT03387.1"/>
    </source>
</evidence>
<evidence type="ECO:0000259" key="1">
    <source>
        <dbReference type="PROSITE" id="PS50011"/>
    </source>
</evidence>
<dbReference type="Gene3D" id="1.10.510.10">
    <property type="entry name" value="Transferase(Phosphotransferase) domain 1"/>
    <property type="match status" value="1"/>
</dbReference>
<comment type="caution">
    <text evidence="2">The sequence shown here is derived from an EMBL/GenBank/DDBJ whole genome shotgun (WGS) entry which is preliminary data.</text>
</comment>
<dbReference type="Pfam" id="PF07714">
    <property type="entry name" value="PK_Tyr_Ser-Thr"/>
    <property type="match status" value="1"/>
</dbReference>
<dbReference type="AlphaFoldDB" id="A0AAV5UAJ8"/>
<protein>
    <recommendedName>
        <fullName evidence="1">Protein kinase domain-containing protein</fullName>
    </recommendedName>
</protein>
<dbReference type="PROSITE" id="PS50011">
    <property type="entry name" value="PROTEIN_KINASE_DOM"/>
    <property type="match status" value="1"/>
</dbReference>
<sequence>MSPEQHNTVKLDGNQRRYCDVWSYGICLWEMISCRIPFDTLSEEQLIRHIGNNCWNSNLENPYPFFRIVQRFEDVKEEMDQ</sequence>
<feature type="domain" description="Protein kinase" evidence="1">
    <location>
        <begin position="1"/>
        <end position="81"/>
    </location>
</feature>
<keyword evidence="3" id="KW-1185">Reference proteome</keyword>
<dbReference type="InterPro" id="IPR011009">
    <property type="entry name" value="Kinase-like_dom_sf"/>
</dbReference>
<dbReference type="GO" id="GO:0005524">
    <property type="term" value="F:ATP binding"/>
    <property type="evidence" value="ECO:0007669"/>
    <property type="project" value="InterPro"/>
</dbReference>
<dbReference type="SUPFAM" id="SSF56112">
    <property type="entry name" value="Protein kinase-like (PK-like)"/>
    <property type="match status" value="1"/>
</dbReference>
<dbReference type="GO" id="GO:0004672">
    <property type="term" value="F:protein kinase activity"/>
    <property type="evidence" value="ECO:0007669"/>
    <property type="project" value="InterPro"/>
</dbReference>
<accession>A0AAV5UAJ8</accession>
<dbReference type="InterPro" id="IPR000719">
    <property type="entry name" value="Prot_kinase_dom"/>
</dbReference>
<dbReference type="Proteomes" id="UP001432027">
    <property type="component" value="Unassembled WGS sequence"/>
</dbReference>
<gene>
    <name evidence="2" type="ORF">PENTCL1PPCAC_25561</name>
</gene>
<reference evidence="2" key="1">
    <citation type="submission" date="2023-10" db="EMBL/GenBank/DDBJ databases">
        <title>Genome assembly of Pristionchus species.</title>
        <authorList>
            <person name="Yoshida K."/>
            <person name="Sommer R.J."/>
        </authorList>
    </citation>
    <scope>NUCLEOTIDE SEQUENCE</scope>
    <source>
        <strain evidence="2">RS0144</strain>
    </source>
</reference>
<dbReference type="EMBL" id="BTSX01000006">
    <property type="protein sequence ID" value="GMT03387.1"/>
    <property type="molecule type" value="Genomic_DNA"/>
</dbReference>